<feature type="transmembrane region" description="Helical" evidence="7">
    <location>
        <begin position="7"/>
        <end position="25"/>
    </location>
</feature>
<dbReference type="PANTHER" id="PTHR34229">
    <property type="entry name" value="METAL TRANSPORT PROTEIN HI_1621-RELATED"/>
    <property type="match status" value="1"/>
</dbReference>
<protein>
    <submittedName>
        <fullName evidence="9">Cobalt transporter CbiM</fullName>
    </submittedName>
</protein>
<dbReference type="Pfam" id="PF01891">
    <property type="entry name" value="CbiM"/>
    <property type="match status" value="1"/>
</dbReference>
<evidence type="ECO:0000256" key="6">
    <source>
        <dbReference type="ARBA" id="ARBA00023136"/>
    </source>
</evidence>
<sequence>MHIPENYLSPATCITMFAAMAPVWYVSAKKVKVQIEEKKETIPQLGIGASLAFLIMMFNVPVPGGTTAHAVGSALLAILLGPWAACLAVTLALVVQAFLFGDGGILCIGANAFNMAFVLPFVGYGVFLLCKKIFKKGGDKIGAFAGGYLGIVCAAACCGIELGLQPLLFHTASGHPLYCPYPLRIAVPAMVGVHLIVGLLEGTISVAVYSYIKKIAPQTIYNAHDYQAVSNNAKSVWRKAFYWIIGIALVLTPLGLLASAPAWGEWDAQGVKANLQRYHLPSIVPKAMQHGNSYHALFDGYAIPGMNGHFTQALGYILCGVTAIIIFMLVSKILTALLSKDNSADK</sequence>
<keyword evidence="3" id="KW-1003">Cell membrane</keyword>
<reference evidence="9" key="1">
    <citation type="journal article" date="2021" name="PeerJ">
        <title>Extensive microbial diversity within the chicken gut microbiome revealed by metagenomics and culture.</title>
        <authorList>
            <person name="Gilroy R."/>
            <person name="Ravi A."/>
            <person name="Getino M."/>
            <person name="Pursley I."/>
            <person name="Horton D.L."/>
            <person name="Alikhan N.F."/>
            <person name="Baker D."/>
            <person name="Gharbi K."/>
            <person name="Hall N."/>
            <person name="Watson M."/>
            <person name="Adriaenssens E.M."/>
            <person name="Foster-Nyarko E."/>
            <person name="Jarju S."/>
            <person name="Secka A."/>
            <person name="Antonio M."/>
            <person name="Oren A."/>
            <person name="Chaudhuri R.R."/>
            <person name="La Ragione R."/>
            <person name="Hildebrand F."/>
            <person name="Pallen M.J."/>
        </authorList>
    </citation>
    <scope>NUCLEOTIDE SEQUENCE</scope>
    <source>
        <strain evidence="9">F6-6636</strain>
    </source>
</reference>
<proteinExistence type="predicted"/>
<evidence type="ECO:0000256" key="2">
    <source>
        <dbReference type="ARBA" id="ARBA00022448"/>
    </source>
</evidence>
<keyword evidence="2" id="KW-0813">Transport</keyword>
<keyword evidence="4 7" id="KW-0812">Transmembrane</keyword>
<keyword evidence="6 7" id="KW-0472">Membrane</keyword>
<dbReference type="AlphaFoldDB" id="A0A948X007"/>
<dbReference type="GO" id="GO:0005886">
    <property type="term" value="C:plasma membrane"/>
    <property type="evidence" value="ECO:0007669"/>
    <property type="project" value="UniProtKB-SubCell"/>
</dbReference>
<keyword evidence="5 7" id="KW-1133">Transmembrane helix</keyword>
<name>A0A948X007_9LACO</name>
<evidence type="ECO:0000256" key="1">
    <source>
        <dbReference type="ARBA" id="ARBA00004651"/>
    </source>
</evidence>
<comment type="subcellular location">
    <subcellularLocation>
        <location evidence="1">Cell membrane</location>
        <topology evidence="1">Multi-pass membrane protein</topology>
    </subcellularLocation>
</comment>
<evidence type="ECO:0000256" key="3">
    <source>
        <dbReference type="ARBA" id="ARBA00022475"/>
    </source>
</evidence>
<dbReference type="EMBL" id="JAHLFS010000064">
    <property type="protein sequence ID" value="MBU3852164.1"/>
    <property type="molecule type" value="Genomic_DNA"/>
</dbReference>
<dbReference type="PANTHER" id="PTHR34229:SF1">
    <property type="entry name" value="METAL TRANSPORT PROTEIN HI_1621-RELATED"/>
    <property type="match status" value="1"/>
</dbReference>
<reference evidence="9" key="2">
    <citation type="submission" date="2021-04" db="EMBL/GenBank/DDBJ databases">
        <authorList>
            <person name="Gilroy R."/>
        </authorList>
    </citation>
    <scope>NUCLEOTIDE SEQUENCE</scope>
    <source>
        <strain evidence="9">F6-6636</strain>
    </source>
</reference>
<feature type="transmembrane region" description="Helical" evidence="7">
    <location>
        <begin position="74"/>
        <end position="100"/>
    </location>
</feature>
<accession>A0A948X007</accession>
<feature type="transmembrane region" description="Helical" evidence="7">
    <location>
        <begin position="45"/>
        <end position="62"/>
    </location>
</feature>
<evidence type="ECO:0000313" key="10">
    <source>
        <dbReference type="Proteomes" id="UP000777303"/>
    </source>
</evidence>
<gene>
    <name evidence="9" type="primary">cbiM</name>
    <name evidence="9" type="ORF">H9901_05645</name>
</gene>
<organism evidence="9 10">
    <name type="scientific">Candidatus Paralactobacillus gallistercoris</name>
    <dbReference type="NCBI Taxonomy" id="2838724"/>
    <lineage>
        <taxon>Bacteria</taxon>
        <taxon>Bacillati</taxon>
        <taxon>Bacillota</taxon>
        <taxon>Bacilli</taxon>
        <taxon>Lactobacillales</taxon>
        <taxon>Lactobacillaceae</taxon>
        <taxon>Lactobacillus</taxon>
    </lineage>
</organism>
<evidence type="ECO:0000259" key="8">
    <source>
        <dbReference type="Pfam" id="PF13190"/>
    </source>
</evidence>
<dbReference type="Gene3D" id="1.10.1760.20">
    <property type="match status" value="1"/>
</dbReference>
<evidence type="ECO:0000313" key="9">
    <source>
        <dbReference type="EMBL" id="MBU3852164.1"/>
    </source>
</evidence>
<feature type="transmembrane region" description="Helical" evidence="7">
    <location>
        <begin position="185"/>
        <end position="212"/>
    </location>
</feature>
<evidence type="ECO:0000256" key="4">
    <source>
        <dbReference type="ARBA" id="ARBA00022692"/>
    </source>
</evidence>
<comment type="caution">
    <text evidence="9">The sequence shown here is derived from an EMBL/GenBank/DDBJ whole genome shotgun (WGS) entry which is preliminary data.</text>
</comment>
<feature type="domain" description="PDGLE" evidence="8">
    <location>
        <begin position="241"/>
        <end position="339"/>
    </location>
</feature>
<evidence type="ECO:0000256" key="5">
    <source>
        <dbReference type="ARBA" id="ARBA00022989"/>
    </source>
</evidence>
<dbReference type="Pfam" id="PF13190">
    <property type="entry name" value="PDGLE"/>
    <property type="match status" value="1"/>
</dbReference>
<feature type="transmembrane region" description="Helical" evidence="7">
    <location>
        <begin position="240"/>
        <end position="263"/>
    </location>
</feature>
<feature type="transmembrane region" description="Helical" evidence="7">
    <location>
        <begin position="313"/>
        <end position="338"/>
    </location>
</feature>
<evidence type="ECO:0000256" key="7">
    <source>
        <dbReference type="SAM" id="Phobius"/>
    </source>
</evidence>
<dbReference type="NCBIfam" id="NF005598">
    <property type="entry name" value="PRK07331.1"/>
    <property type="match status" value="1"/>
</dbReference>
<feature type="transmembrane region" description="Helical" evidence="7">
    <location>
        <begin position="142"/>
        <end position="165"/>
    </location>
</feature>
<dbReference type="InterPro" id="IPR002751">
    <property type="entry name" value="CbiM/NikMN"/>
</dbReference>
<dbReference type="InterPro" id="IPR025937">
    <property type="entry name" value="PDGLE_dom"/>
</dbReference>
<dbReference type="Proteomes" id="UP000777303">
    <property type="component" value="Unassembled WGS sequence"/>
</dbReference>
<dbReference type="NCBIfam" id="NF008873">
    <property type="entry name" value="PRK11909.1"/>
    <property type="match status" value="1"/>
</dbReference>
<feature type="transmembrane region" description="Helical" evidence="7">
    <location>
        <begin position="112"/>
        <end position="130"/>
    </location>
</feature>
<dbReference type="GO" id="GO:0000041">
    <property type="term" value="P:transition metal ion transport"/>
    <property type="evidence" value="ECO:0007669"/>
    <property type="project" value="InterPro"/>
</dbReference>